<keyword evidence="3" id="KW-1185">Reference proteome</keyword>
<gene>
    <name evidence="2" type="ORF">ACFQRF_13685</name>
</gene>
<dbReference type="Pfam" id="PF01636">
    <property type="entry name" value="APH"/>
    <property type="match status" value="1"/>
</dbReference>
<dbReference type="InterPro" id="IPR051678">
    <property type="entry name" value="AGP_Transferase"/>
</dbReference>
<dbReference type="PANTHER" id="PTHR21310">
    <property type="entry name" value="AMINOGLYCOSIDE PHOSPHOTRANSFERASE-RELATED-RELATED"/>
    <property type="match status" value="1"/>
</dbReference>
<dbReference type="RefSeq" id="WP_379871455.1">
    <property type="nucleotide sequence ID" value="NZ_JBHTBH010000006.1"/>
</dbReference>
<sequence>MTPEHGPTADVVADVVRSALGENTIPPVRPIGEGGEHSSWRIGTRHVARFALDRDASARQRREIALRDLVRPHVGIPLPRSVAVGEWAPGRTFTVDAAIPGASGEDQSVSTAGEADLARLLAGLRSVPVHAAAAVGVPAAEPPDVAALSRRAGTAADWLAAHGRFDVGLLPRLVPPALAANGPAARVLVHNDLKGEHLRVTGDGRVCGVLDWTDAELGDPAADVAGLAISVGAAAAVRVASAAGYDSAVCVRGVHLARCGTVLLLADRLQGRDDSPLALLRTQLERAWEVRGADARALGAGG</sequence>
<dbReference type="Proteomes" id="UP001596540">
    <property type="component" value="Unassembled WGS sequence"/>
</dbReference>
<organism evidence="2 3">
    <name type="scientific">Marinactinospora rubrisoli</name>
    <dbReference type="NCBI Taxonomy" id="2715399"/>
    <lineage>
        <taxon>Bacteria</taxon>
        <taxon>Bacillati</taxon>
        <taxon>Actinomycetota</taxon>
        <taxon>Actinomycetes</taxon>
        <taxon>Streptosporangiales</taxon>
        <taxon>Nocardiopsidaceae</taxon>
        <taxon>Marinactinospora</taxon>
    </lineage>
</organism>
<evidence type="ECO:0000259" key="1">
    <source>
        <dbReference type="Pfam" id="PF01636"/>
    </source>
</evidence>
<dbReference type="Gene3D" id="3.30.200.20">
    <property type="entry name" value="Phosphorylase Kinase, domain 1"/>
    <property type="match status" value="1"/>
</dbReference>
<accession>A0ABW2KFQ1</accession>
<evidence type="ECO:0000313" key="3">
    <source>
        <dbReference type="Proteomes" id="UP001596540"/>
    </source>
</evidence>
<dbReference type="InterPro" id="IPR002575">
    <property type="entry name" value="Aminoglycoside_PTrfase"/>
</dbReference>
<dbReference type="Gene3D" id="3.90.1200.10">
    <property type="match status" value="1"/>
</dbReference>
<reference evidence="3" key="1">
    <citation type="journal article" date="2019" name="Int. J. Syst. Evol. Microbiol.">
        <title>The Global Catalogue of Microorganisms (GCM) 10K type strain sequencing project: providing services to taxonomists for standard genome sequencing and annotation.</title>
        <authorList>
            <consortium name="The Broad Institute Genomics Platform"/>
            <consortium name="The Broad Institute Genome Sequencing Center for Infectious Disease"/>
            <person name="Wu L."/>
            <person name="Ma J."/>
        </authorList>
    </citation>
    <scope>NUCLEOTIDE SEQUENCE [LARGE SCALE GENOMIC DNA]</scope>
    <source>
        <strain evidence="3">CGMCC 4.7382</strain>
    </source>
</reference>
<protein>
    <submittedName>
        <fullName evidence="2">Phosphotransferase family protein</fullName>
    </submittedName>
</protein>
<proteinExistence type="predicted"/>
<name>A0ABW2KFQ1_9ACTN</name>
<evidence type="ECO:0000313" key="2">
    <source>
        <dbReference type="EMBL" id="MFC7328797.1"/>
    </source>
</evidence>
<dbReference type="EMBL" id="JBHTBH010000006">
    <property type="protein sequence ID" value="MFC7328797.1"/>
    <property type="molecule type" value="Genomic_DNA"/>
</dbReference>
<feature type="domain" description="Aminoglycoside phosphotransferase" evidence="1">
    <location>
        <begin position="28"/>
        <end position="245"/>
    </location>
</feature>
<comment type="caution">
    <text evidence="2">The sequence shown here is derived from an EMBL/GenBank/DDBJ whole genome shotgun (WGS) entry which is preliminary data.</text>
</comment>
<dbReference type="SUPFAM" id="SSF56112">
    <property type="entry name" value="Protein kinase-like (PK-like)"/>
    <property type="match status" value="1"/>
</dbReference>
<dbReference type="InterPro" id="IPR011009">
    <property type="entry name" value="Kinase-like_dom_sf"/>
</dbReference>